<dbReference type="PROSITE" id="PS51257">
    <property type="entry name" value="PROKAR_LIPOPROTEIN"/>
    <property type="match status" value="1"/>
</dbReference>
<dbReference type="InterPro" id="IPR011467">
    <property type="entry name" value="DUF1573"/>
</dbReference>
<dbReference type="PANTHER" id="PTHR37833:SF1">
    <property type="entry name" value="SIGNAL PEPTIDE PROTEIN"/>
    <property type="match status" value="1"/>
</dbReference>
<dbReference type="Gene3D" id="2.60.40.10">
    <property type="entry name" value="Immunoglobulins"/>
    <property type="match status" value="1"/>
</dbReference>
<dbReference type="InterPro" id="IPR013783">
    <property type="entry name" value="Ig-like_fold"/>
</dbReference>
<evidence type="ECO:0000313" key="2">
    <source>
        <dbReference type="Proteomes" id="UP001500067"/>
    </source>
</evidence>
<dbReference type="EMBL" id="BAABFA010000023">
    <property type="protein sequence ID" value="GAA4469334.1"/>
    <property type="molecule type" value="Genomic_DNA"/>
</dbReference>
<protein>
    <recommendedName>
        <fullName evidence="3">DUF1573 domain-containing protein</fullName>
    </recommendedName>
</protein>
<sequence>MKRYLAFAMLALAACGGDTKQEQSNDKLPASLVSNPHSAAGIDTVAAAMKPVMKFSDTSHNFGTIHEGETVSHEFAFTNTGKTPLIISSASGSCGCTVPEYPKEPIAPGQAATLKVTFNSAGKGGHQEKSVTLITNTLQGRQMLFIQAEVEKKK</sequence>
<comment type="caution">
    <text evidence="1">The sequence shown here is derived from an EMBL/GenBank/DDBJ whole genome shotgun (WGS) entry which is preliminary data.</text>
</comment>
<evidence type="ECO:0000313" key="1">
    <source>
        <dbReference type="EMBL" id="GAA4469334.1"/>
    </source>
</evidence>
<accession>A0ABP8NMG7</accession>
<dbReference type="RefSeq" id="WP_345084616.1">
    <property type="nucleotide sequence ID" value="NZ_BAABFA010000023.1"/>
</dbReference>
<organism evidence="1 2">
    <name type="scientific">Nemorincola caseinilytica</name>
    <dbReference type="NCBI Taxonomy" id="2054315"/>
    <lineage>
        <taxon>Bacteria</taxon>
        <taxon>Pseudomonadati</taxon>
        <taxon>Bacteroidota</taxon>
        <taxon>Chitinophagia</taxon>
        <taxon>Chitinophagales</taxon>
        <taxon>Chitinophagaceae</taxon>
        <taxon>Nemorincola</taxon>
    </lineage>
</organism>
<dbReference type="Proteomes" id="UP001500067">
    <property type="component" value="Unassembled WGS sequence"/>
</dbReference>
<proteinExistence type="predicted"/>
<gene>
    <name evidence="1" type="ORF">GCM10023093_28610</name>
</gene>
<name>A0ABP8NMG7_9BACT</name>
<reference evidence="2" key="1">
    <citation type="journal article" date="2019" name="Int. J. Syst. Evol. Microbiol.">
        <title>The Global Catalogue of Microorganisms (GCM) 10K type strain sequencing project: providing services to taxonomists for standard genome sequencing and annotation.</title>
        <authorList>
            <consortium name="The Broad Institute Genomics Platform"/>
            <consortium name="The Broad Institute Genome Sequencing Center for Infectious Disease"/>
            <person name="Wu L."/>
            <person name="Ma J."/>
        </authorList>
    </citation>
    <scope>NUCLEOTIDE SEQUENCE [LARGE SCALE GENOMIC DNA]</scope>
    <source>
        <strain evidence="2">JCM 32105</strain>
    </source>
</reference>
<evidence type="ECO:0008006" key="3">
    <source>
        <dbReference type="Google" id="ProtNLM"/>
    </source>
</evidence>
<keyword evidence="2" id="KW-1185">Reference proteome</keyword>
<dbReference type="Pfam" id="PF07610">
    <property type="entry name" value="DUF1573"/>
    <property type="match status" value="1"/>
</dbReference>
<dbReference type="PANTHER" id="PTHR37833">
    <property type="entry name" value="LIPOPROTEIN-RELATED"/>
    <property type="match status" value="1"/>
</dbReference>